<name>A0A6I8LTB6_9PSEU</name>
<reference evidence="1 2" key="1">
    <citation type="submission" date="2019-09" db="EMBL/GenBank/DDBJ databases">
        <authorList>
            <person name="Leyn A S."/>
        </authorList>
    </citation>
    <scope>NUCLEOTIDE SEQUENCE [LARGE SCALE GENOMIC DNA]</scope>
    <source>
        <strain evidence="1">AA231_1</strain>
    </source>
</reference>
<keyword evidence="2" id="KW-1185">Reference proteome</keyword>
<accession>A0A6I8LTB6</accession>
<protein>
    <submittedName>
        <fullName evidence="1">Uncharacterized protein</fullName>
    </submittedName>
</protein>
<proteinExistence type="predicted"/>
<sequence length="57" mass="6193">MATAENCAALRGSCRKPRGALYIDYGGEWLFLPPVPGRLPSSSLVRMVAESCRPVEL</sequence>
<gene>
    <name evidence="1" type="ORF">AA23TX_03727</name>
</gene>
<dbReference type="Proteomes" id="UP000399805">
    <property type="component" value="Unassembled WGS sequence"/>
</dbReference>
<evidence type="ECO:0000313" key="1">
    <source>
        <dbReference type="EMBL" id="VVJ18706.1"/>
    </source>
</evidence>
<dbReference type="AlphaFoldDB" id="A0A6I8LTB6"/>
<organism evidence="1 2">
    <name type="scientific">Amycolatopsis camponoti</name>
    <dbReference type="NCBI Taxonomy" id="2606593"/>
    <lineage>
        <taxon>Bacteria</taxon>
        <taxon>Bacillati</taxon>
        <taxon>Actinomycetota</taxon>
        <taxon>Actinomycetes</taxon>
        <taxon>Pseudonocardiales</taxon>
        <taxon>Pseudonocardiaceae</taxon>
        <taxon>Amycolatopsis</taxon>
    </lineage>
</organism>
<dbReference type="EMBL" id="CABVGP010000001">
    <property type="protein sequence ID" value="VVJ18706.1"/>
    <property type="molecule type" value="Genomic_DNA"/>
</dbReference>
<evidence type="ECO:0000313" key="2">
    <source>
        <dbReference type="Proteomes" id="UP000399805"/>
    </source>
</evidence>